<evidence type="ECO:0000256" key="1">
    <source>
        <dbReference type="SAM" id="MobiDB-lite"/>
    </source>
</evidence>
<sequence>MCLGGGGSDYEYKEPKKKVWESEFTAPPDTVNNKVLGLEGDYSQEATKNLSPKKAKLKTPTKQSEKIVS</sequence>
<dbReference type="EMBL" id="GU071102">
    <property type="protein sequence ID" value="ADP00091.1"/>
    <property type="molecule type" value="Genomic_DNA"/>
</dbReference>
<dbReference type="RefSeq" id="YP_005087463.1">
    <property type="nucleotide sequence ID" value="NC_016658.1"/>
</dbReference>
<dbReference type="KEGG" id="vg:11538066"/>
<evidence type="ECO:0000313" key="3">
    <source>
        <dbReference type="Proteomes" id="UP000006531"/>
    </source>
</evidence>
<gene>
    <name evidence="2" type="ORF">CYIG_00015</name>
</gene>
<keyword evidence="3" id="KW-1185">Reference proteome</keyword>
<proteinExistence type="predicted"/>
<dbReference type="Proteomes" id="UP000006531">
    <property type="component" value="Segment"/>
</dbReference>
<name>E3SN87_9CAUD</name>
<evidence type="ECO:0000313" key="2">
    <source>
        <dbReference type="EMBL" id="ADP00091.1"/>
    </source>
</evidence>
<protein>
    <submittedName>
        <fullName evidence="2">Predicted protein</fullName>
    </submittedName>
</protein>
<dbReference type="GeneID" id="11538066"/>
<accession>E3SN87</accession>
<feature type="region of interest" description="Disordered" evidence="1">
    <location>
        <begin position="44"/>
        <end position="69"/>
    </location>
</feature>
<reference evidence="2 3" key="1">
    <citation type="submission" date="2009-10" db="EMBL/GenBank/DDBJ databases">
        <title>The Genome Sequence of Cyanophage NATL1A-7.</title>
        <authorList>
            <consortium name="The Broad Institute Genome Sequencing Platform"/>
            <person name="Henn M.R."/>
            <person name="Sullivan M.S."/>
            <person name="Osburne M.S."/>
            <person name="Levin J."/>
            <person name="Malboeuf C."/>
            <person name="Casali M."/>
            <person name="Russ C."/>
            <person name="Lennon N."/>
            <person name="Erlich R."/>
            <person name="Young S.K."/>
            <person name="Koehrsen M."/>
            <person name="Yandava C."/>
            <person name="Zeng Q."/>
            <person name="Alvarado L."/>
            <person name="Anderson S."/>
            <person name="Berlin A."/>
            <person name="Borenstein D."/>
            <person name="Chen Z."/>
            <person name="Engels R."/>
            <person name="Freedman E."/>
            <person name="Gellesch M."/>
            <person name="Goldberg J."/>
            <person name="Green L."/>
            <person name="Griggs A."/>
            <person name="Gujja S."/>
            <person name="Heiman D."/>
            <person name="Hepburn T."/>
            <person name="Howarth C."/>
            <person name="Jen D."/>
            <person name="Larson L."/>
            <person name="Lewis B."/>
            <person name="Mehta T."/>
            <person name="Park D."/>
            <person name="Pearson M."/>
            <person name="Roberts A."/>
            <person name="Ryan E."/>
            <person name="Saif S."/>
            <person name="Shea T."/>
            <person name="Shenoy N."/>
            <person name="Sisk P."/>
            <person name="Stolte C."/>
            <person name="Sykes S."/>
            <person name="Walk T."/>
            <person name="White J."/>
            <person name="Yu Q."/>
            <person name="Coleman M.L."/>
            <person name="Huang K.H."/>
            <person name="Weigele P.R."/>
            <person name="DeFrancesco A.S."/>
            <person name="Kern S.E."/>
            <person name="Thompson L.R."/>
            <person name="Fu R."/>
            <person name="Hombeck B."/>
            <person name="Chisholm S.W."/>
            <person name="Haas B."/>
            <person name="Nusbaum C."/>
            <person name="Galagan J."/>
            <person name="Birren B."/>
        </authorList>
    </citation>
    <scope>NUCLEOTIDE SEQUENCE [LARGE SCALE GENOMIC DNA]</scope>
    <source>
        <strain evidence="2">NATL1A-7</strain>
    </source>
</reference>
<organism evidence="2 3">
    <name type="scientific">Cyanophage NATL1A-7</name>
    <dbReference type="NCBI Taxonomy" id="445693"/>
    <lineage>
        <taxon>Viruses</taxon>
        <taxon>Duplodnaviria</taxon>
        <taxon>Heunggongvirae</taxon>
        <taxon>Uroviricota</taxon>
        <taxon>Caudoviricetes</taxon>
        <taxon>Autographivirales</taxon>
        <taxon>Sechaudvirinae</taxon>
        <taxon>Cheungvirus</taxon>
        <taxon>Cheungvirus NATL1A7</taxon>
    </lineage>
</organism>